<keyword evidence="4" id="KW-1185">Reference proteome</keyword>
<accession>A0A2P6C6N3</accession>
<proteinExistence type="predicted"/>
<dbReference type="Pfam" id="PF12969">
    <property type="entry name" value="DUF3857"/>
    <property type="match status" value="1"/>
</dbReference>
<name>A0A2P6C6N3_9FLAO</name>
<dbReference type="InterPro" id="IPR024618">
    <property type="entry name" value="DUF3857"/>
</dbReference>
<gene>
    <name evidence="3" type="ORF">BTO14_11045</name>
</gene>
<keyword evidence="1" id="KW-0732">Signal</keyword>
<dbReference type="Gene3D" id="2.60.120.1130">
    <property type="match status" value="1"/>
</dbReference>
<reference evidence="3 4" key="1">
    <citation type="submission" date="2016-12" db="EMBL/GenBank/DDBJ databases">
        <title>Trade-off between light-utilization and light-protection in marine flavobacteria.</title>
        <authorList>
            <person name="Kumagai Y."/>
            <person name="Yoshizawa S."/>
            <person name="Kogure K."/>
            <person name="Iwasaki W."/>
        </authorList>
    </citation>
    <scope>NUCLEOTIDE SEQUENCE [LARGE SCALE GENOMIC DNA]</scope>
    <source>
        <strain evidence="3 4">KCTC 12100</strain>
    </source>
</reference>
<dbReference type="Proteomes" id="UP000247345">
    <property type="component" value="Unassembled WGS sequence"/>
</dbReference>
<feature type="domain" description="DUF3857" evidence="2">
    <location>
        <begin position="72"/>
        <end position="218"/>
    </location>
</feature>
<evidence type="ECO:0000259" key="2">
    <source>
        <dbReference type="Pfam" id="PF12969"/>
    </source>
</evidence>
<protein>
    <recommendedName>
        <fullName evidence="2">DUF3857 domain-containing protein</fullName>
    </recommendedName>
</protein>
<evidence type="ECO:0000256" key="1">
    <source>
        <dbReference type="SAM" id="SignalP"/>
    </source>
</evidence>
<dbReference type="AlphaFoldDB" id="A0A2P6C6N3"/>
<evidence type="ECO:0000313" key="4">
    <source>
        <dbReference type="Proteomes" id="UP000247345"/>
    </source>
</evidence>
<dbReference type="Gene3D" id="2.60.40.3140">
    <property type="match status" value="1"/>
</dbReference>
<feature type="signal peptide" evidence="1">
    <location>
        <begin position="1"/>
        <end position="20"/>
    </location>
</feature>
<dbReference type="EMBL" id="MSCK01000002">
    <property type="protein sequence ID" value="PQJ68597.1"/>
    <property type="molecule type" value="Genomic_DNA"/>
</dbReference>
<evidence type="ECO:0000313" key="3">
    <source>
        <dbReference type="EMBL" id="PQJ68597.1"/>
    </source>
</evidence>
<feature type="chain" id="PRO_5015170273" description="DUF3857 domain-containing protein" evidence="1">
    <location>
        <begin position="21"/>
        <end position="657"/>
    </location>
</feature>
<sequence length="657" mass="75932">MKIKISLLVALLFTFQIAVAQETLFFKSYDWEASPNYTVEKERTEDMIAVKEKTVTEFTFDKEDLVEYFLEHKVLWLNSDDAIEEYNKIYLPFTVGAELQINKARVITPEGKIINLDQSKILTAEDEETGSTYKYYALEGITKGSFIEYMYVVKRPPSYTGEKRYIQDAYYKENVEFDLFSPSNLLFKFKSYNNVPDVDTDTLSADKRHYKLYVAKVPKLENEYQAPYNASRGFIVYKMDKNTNNMGVDIISYGNIAHNLYTSYYPAYSEKTTGLLNDFIKELDLSKKADEETIVRKLDYYIKTTVYSQDIYGDDLENLDLILAQQIANETGVIKLYIAVLRTLNIAHELVVTTDRNEIKFDPEFEATNFLTDFLLYFPASDKYLSPNASGTRFGFPMPYVTDNYGLFLKEVVNGDQKSVTGKIKYIEPVTADKIADVMKVTIDFDEDNLTENTVHLDRAFSGYYAMNIQPFMHLIQGKEARNDLVDSFVESATPEFEIKSRKLINDDAELFGVKPLQVIVDFTTEGFVEKAGRKYLFKLGDLIGQQLEMYQEKERVLPLEGQFHRSYYRTLTLHIPKGYKITNLEDIIIDNSYVKDGKELFSFKSAYQLKGNTLTVTADEHYRENNIQVAMYEEYRTVINSAADFNKIVLLLEPSK</sequence>
<dbReference type="RefSeq" id="WP_105049535.1">
    <property type="nucleotide sequence ID" value="NZ_CP150661.1"/>
</dbReference>
<organism evidence="3 4">
    <name type="scientific">Polaribacter butkevichii</name>
    <dbReference type="NCBI Taxonomy" id="218490"/>
    <lineage>
        <taxon>Bacteria</taxon>
        <taxon>Pseudomonadati</taxon>
        <taxon>Bacteroidota</taxon>
        <taxon>Flavobacteriia</taxon>
        <taxon>Flavobacteriales</taxon>
        <taxon>Flavobacteriaceae</taxon>
    </lineage>
</organism>
<dbReference type="OrthoDB" id="1153981at2"/>
<comment type="caution">
    <text evidence="3">The sequence shown here is derived from an EMBL/GenBank/DDBJ whole genome shotgun (WGS) entry which is preliminary data.</text>
</comment>